<evidence type="ECO:0000259" key="9">
    <source>
        <dbReference type="PROSITE" id="PS50039"/>
    </source>
</evidence>
<dbReference type="InterPro" id="IPR018122">
    <property type="entry name" value="TF_fork_head_CS_1"/>
</dbReference>
<evidence type="ECO:0000256" key="8">
    <source>
        <dbReference type="SAM" id="MobiDB-lite"/>
    </source>
</evidence>
<dbReference type="InterPro" id="IPR036390">
    <property type="entry name" value="WH_DNA-bd_sf"/>
</dbReference>
<dbReference type="PROSITE" id="PS50039">
    <property type="entry name" value="FORK_HEAD_3"/>
    <property type="match status" value="1"/>
</dbReference>
<name>A0ABP0GZC9_CLALP</name>
<dbReference type="Pfam" id="PF00250">
    <property type="entry name" value="Forkhead"/>
    <property type="match status" value="1"/>
</dbReference>
<feature type="compositionally biased region" description="Polar residues" evidence="8">
    <location>
        <begin position="866"/>
        <end position="875"/>
    </location>
</feature>
<dbReference type="CDD" id="cd20022">
    <property type="entry name" value="FH_FOXH"/>
    <property type="match status" value="1"/>
</dbReference>
<feature type="compositionally biased region" description="Polar residues" evidence="8">
    <location>
        <begin position="743"/>
        <end position="764"/>
    </location>
</feature>
<dbReference type="Proteomes" id="UP001642483">
    <property type="component" value="Unassembled WGS sequence"/>
</dbReference>
<dbReference type="InterPro" id="IPR052327">
    <property type="entry name" value="Activin_resp_transcr_regulator"/>
</dbReference>
<feature type="region of interest" description="Disordered" evidence="8">
    <location>
        <begin position="743"/>
        <end position="892"/>
    </location>
</feature>
<dbReference type="Gene3D" id="1.10.10.10">
    <property type="entry name" value="Winged helix-like DNA-binding domain superfamily/Winged helix DNA-binding domain"/>
    <property type="match status" value="1"/>
</dbReference>
<keyword evidence="4" id="KW-0010">Activator</keyword>
<evidence type="ECO:0000256" key="1">
    <source>
        <dbReference type="ARBA" id="ARBA00004123"/>
    </source>
</evidence>
<keyword evidence="6 7" id="KW-0539">Nucleus</keyword>
<evidence type="ECO:0000256" key="2">
    <source>
        <dbReference type="ARBA" id="ARBA00023015"/>
    </source>
</evidence>
<keyword evidence="2" id="KW-0805">Transcription regulation</keyword>
<protein>
    <recommendedName>
        <fullName evidence="9">Fork-head domain-containing protein</fullName>
    </recommendedName>
</protein>
<evidence type="ECO:0000313" key="11">
    <source>
        <dbReference type="Proteomes" id="UP001642483"/>
    </source>
</evidence>
<feature type="DNA-binding region" description="Fork-head" evidence="7">
    <location>
        <begin position="445"/>
        <end position="552"/>
    </location>
</feature>
<feature type="region of interest" description="Disordered" evidence="8">
    <location>
        <begin position="367"/>
        <end position="397"/>
    </location>
</feature>
<dbReference type="PANTHER" id="PTHR47316:SF1">
    <property type="entry name" value="FORKHEAD BOX PROTEIN H1"/>
    <property type="match status" value="1"/>
</dbReference>
<sequence length="911" mass="101107">MTTCGDDAIRLQYLTRNWPHFKLEEVPTTFPQFSNDFSSNDMTNHDMAKLQEQAALVNNGVDNHVMAAILRHRLEMCLSQINQPQNANDSNLSFKEEQPPIIAIPPPNHNQQMKLENIDNAKEVMQQLVADKSNSQPYNSSLPWPNLMAMAVNRNANGMDSSNAAFLAGFENQNQESRSHGLQGLGTLLPPPPLIPVTTLPMLTPHVIAASFAASSSTSSHVTTSSPLDLTRALNEGNPKHTSSSGDSKIQPLDLRTCSRKRQLSEEMDVTPAHLSHAILQDAPDQQMAFPISSSAYLPSSQPATSTTSAFSAMSTQQIAALAPYLQNNAIMRAMYGQQLQNMNPIMQNGANQDYMRKWLLATAQQHHQAAAVQSPSQKRPRLDEMAQQQNKQRLSFHSYSAAGKDIQMANRRNESPGPNSPSNLHSSKNSGNGTTGKRYKRYAKPPYSYVSLITLAILSSPEKKLRLSQILKRIAEMFPFFNGTYQGWRDSVRHNLSQNECFVKVLKNPYRPTAKGNYWTVNITAIPHELLLRQNTLVSRFAQDSGFRFRKDLTEIFDLSTGQVKIDMPRRMLSGTGLIDDPATVMEALLLEQKKDDEPVCPIPAVTGKVYSLLDIFVQDDVHDDVALRMSNSNNRWGSKSARSRSNAHAQKPMIQVSAQQNDFTPHVYPQYDSQKLAMQNSNSATLNQLNNNQAQAQKEFWSKALSGQIPALPGLPFLQNYFAKAHQGNGILSNILLQTQEPNDQGRSVPACSSSDKLNPTSPKEDKVADVADDELQLSNWNQGGEKRNRRKSMQPTRRYSQDKENVKEENPLSPNSRVGSFVDSGIVGSMSPRSPTRSFSSDADAISGPPVIEQSPFVRSRSSDLSTETIASSPREVQEDVVPTSPVRFPPTFQRFNPCPPVEAGKMM</sequence>
<dbReference type="InterPro" id="IPR001766">
    <property type="entry name" value="Fork_head_dom"/>
</dbReference>
<evidence type="ECO:0000256" key="5">
    <source>
        <dbReference type="ARBA" id="ARBA00023163"/>
    </source>
</evidence>
<keyword evidence="3 7" id="KW-0238">DNA-binding</keyword>
<comment type="subcellular location">
    <subcellularLocation>
        <location evidence="1 7">Nucleus</location>
    </subcellularLocation>
</comment>
<comment type="caution">
    <text evidence="10">The sequence shown here is derived from an EMBL/GenBank/DDBJ whole genome shotgun (WGS) entry which is preliminary data.</text>
</comment>
<feature type="domain" description="Fork-head" evidence="9">
    <location>
        <begin position="445"/>
        <end position="552"/>
    </location>
</feature>
<organism evidence="10 11">
    <name type="scientific">Clavelina lepadiformis</name>
    <name type="common">Light-bulb sea squirt</name>
    <name type="synonym">Ascidia lepadiformis</name>
    <dbReference type="NCBI Taxonomy" id="159417"/>
    <lineage>
        <taxon>Eukaryota</taxon>
        <taxon>Metazoa</taxon>
        <taxon>Chordata</taxon>
        <taxon>Tunicata</taxon>
        <taxon>Ascidiacea</taxon>
        <taxon>Aplousobranchia</taxon>
        <taxon>Clavelinidae</taxon>
        <taxon>Clavelina</taxon>
    </lineage>
</organism>
<evidence type="ECO:0000256" key="7">
    <source>
        <dbReference type="PROSITE-ProRule" id="PRU00089"/>
    </source>
</evidence>
<dbReference type="PROSITE" id="PS00657">
    <property type="entry name" value="FORK_HEAD_1"/>
    <property type="match status" value="1"/>
</dbReference>
<feature type="compositionally biased region" description="Low complexity" evidence="8">
    <location>
        <begin position="214"/>
        <end position="226"/>
    </location>
</feature>
<evidence type="ECO:0000256" key="3">
    <source>
        <dbReference type="ARBA" id="ARBA00023125"/>
    </source>
</evidence>
<dbReference type="InterPro" id="IPR036388">
    <property type="entry name" value="WH-like_DNA-bd_sf"/>
</dbReference>
<feature type="compositionally biased region" description="Polar residues" evidence="8">
    <location>
        <begin position="834"/>
        <end position="844"/>
    </location>
</feature>
<accession>A0ABP0GZC9</accession>
<dbReference type="PRINTS" id="PR00053">
    <property type="entry name" value="FORKHEAD"/>
</dbReference>
<keyword evidence="11" id="KW-1185">Reference proteome</keyword>
<dbReference type="InterPro" id="IPR030456">
    <property type="entry name" value="TF_fork_head_CS_2"/>
</dbReference>
<dbReference type="InterPro" id="IPR047511">
    <property type="entry name" value="FH_FOXH1"/>
</dbReference>
<feature type="region of interest" description="Disordered" evidence="8">
    <location>
        <begin position="411"/>
        <end position="441"/>
    </location>
</feature>
<dbReference type="SMART" id="SM00339">
    <property type="entry name" value="FH"/>
    <property type="match status" value="1"/>
</dbReference>
<evidence type="ECO:0000256" key="4">
    <source>
        <dbReference type="ARBA" id="ARBA00023159"/>
    </source>
</evidence>
<dbReference type="SUPFAM" id="SSF46785">
    <property type="entry name" value="Winged helix' DNA-binding domain"/>
    <property type="match status" value="1"/>
</dbReference>
<feature type="region of interest" description="Disordered" evidence="8">
    <location>
        <begin position="214"/>
        <end position="254"/>
    </location>
</feature>
<evidence type="ECO:0000313" key="10">
    <source>
        <dbReference type="EMBL" id="CAK8697086.1"/>
    </source>
</evidence>
<dbReference type="EMBL" id="CAWYQH010000163">
    <property type="protein sequence ID" value="CAK8697086.1"/>
    <property type="molecule type" value="Genomic_DNA"/>
</dbReference>
<feature type="compositionally biased region" description="Polar residues" evidence="8">
    <location>
        <begin position="417"/>
        <end position="433"/>
    </location>
</feature>
<proteinExistence type="predicted"/>
<gene>
    <name evidence="10" type="ORF">CVLEPA_LOCUS30366</name>
</gene>
<feature type="compositionally biased region" description="Basic and acidic residues" evidence="8">
    <location>
        <begin position="802"/>
        <end position="813"/>
    </location>
</feature>
<keyword evidence="5" id="KW-0804">Transcription</keyword>
<reference evidence="10 11" key="1">
    <citation type="submission" date="2024-02" db="EMBL/GenBank/DDBJ databases">
        <authorList>
            <person name="Daric V."/>
            <person name="Darras S."/>
        </authorList>
    </citation>
    <scope>NUCLEOTIDE SEQUENCE [LARGE SCALE GENOMIC DNA]</scope>
</reference>
<dbReference type="PANTHER" id="PTHR47316">
    <property type="entry name" value="FORKHEAD BOX PROTEIN H1"/>
    <property type="match status" value="1"/>
</dbReference>
<feature type="compositionally biased region" description="Polar residues" evidence="8">
    <location>
        <begin position="387"/>
        <end position="397"/>
    </location>
</feature>
<feature type="compositionally biased region" description="Low complexity" evidence="8">
    <location>
        <begin position="367"/>
        <end position="378"/>
    </location>
</feature>
<evidence type="ECO:0000256" key="6">
    <source>
        <dbReference type="ARBA" id="ARBA00023242"/>
    </source>
</evidence>
<dbReference type="PROSITE" id="PS00658">
    <property type="entry name" value="FORK_HEAD_2"/>
    <property type="match status" value="1"/>
</dbReference>